<dbReference type="Proteomes" id="UP000008144">
    <property type="component" value="Chromosome 12"/>
</dbReference>
<dbReference type="GO" id="GO:0004252">
    <property type="term" value="F:serine-type endopeptidase activity"/>
    <property type="evidence" value="ECO:0007669"/>
    <property type="project" value="InterPro"/>
</dbReference>
<evidence type="ECO:0000313" key="9">
    <source>
        <dbReference type="Proteomes" id="UP000008144"/>
    </source>
</evidence>
<accession>F6XAG7</accession>
<dbReference type="GO" id="GO:0006508">
    <property type="term" value="P:proteolysis"/>
    <property type="evidence" value="ECO:0007669"/>
    <property type="project" value="UniProtKB-KW"/>
</dbReference>
<dbReference type="InterPro" id="IPR018114">
    <property type="entry name" value="TRYPSIN_HIS"/>
</dbReference>
<keyword evidence="2" id="KW-0732">Signal</keyword>
<dbReference type="GO" id="GO:0008236">
    <property type="term" value="F:serine-type peptidase activity"/>
    <property type="evidence" value="ECO:0000318"/>
    <property type="project" value="GO_Central"/>
</dbReference>
<reference evidence="8" key="4">
    <citation type="submission" date="2025-09" db="UniProtKB">
        <authorList>
            <consortium name="Ensembl"/>
        </authorList>
    </citation>
    <scope>IDENTIFICATION</scope>
</reference>
<dbReference type="InterPro" id="IPR043504">
    <property type="entry name" value="Peptidase_S1_PA_chymotrypsin"/>
</dbReference>
<evidence type="ECO:0000256" key="3">
    <source>
        <dbReference type="ARBA" id="ARBA00022801"/>
    </source>
</evidence>
<dbReference type="CDD" id="cd00190">
    <property type="entry name" value="Tryp_SPc"/>
    <property type="match status" value="1"/>
</dbReference>
<dbReference type="InterPro" id="IPR009003">
    <property type="entry name" value="Peptidase_S1_PA"/>
</dbReference>
<evidence type="ECO:0000259" key="7">
    <source>
        <dbReference type="PROSITE" id="PS50240"/>
    </source>
</evidence>
<dbReference type="HOGENOM" id="CLU_006842_0_0_1"/>
<feature type="domain" description="Peptidase S1" evidence="7">
    <location>
        <begin position="9"/>
        <end position="263"/>
    </location>
</feature>
<dbReference type="InterPro" id="IPR050127">
    <property type="entry name" value="Serine_Proteases_S1"/>
</dbReference>
<evidence type="ECO:0000313" key="8">
    <source>
        <dbReference type="Ensembl" id="ENSCINP00000025876.2"/>
    </source>
</evidence>
<sequence length="263" mass="28865">ESEETKGRVVNGLEAAEGQFPWQASIRFRVPQLDTEGNQIIHNCGGTLIDECWVLTAAHCFIDRDASIFTVRLGDLNNRVSDDTEQDFAIERLIIHEEFSLYPSARHDVALLKLAKVNGRCARYTDAVQPACLPDESFPIKQKGELCQVSGWGVTNESLGQSSAAANLMWVTLPTKSNKYCKSRYNKRTELFIDDIMICAGLKTGGSDACTGDSGGPYVCRNSEGKYAVVGVVSFGIGCARAKYPGVYTNVAHFIPWINSNIN</sequence>
<dbReference type="EMBL" id="EAAA01000950">
    <property type="status" value="NOT_ANNOTATED_CDS"/>
    <property type="molecule type" value="Genomic_DNA"/>
</dbReference>
<dbReference type="InParanoid" id="F6XAG7"/>
<dbReference type="GO" id="GO:0005886">
    <property type="term" value="C:plasma membrane"/>
    <property type="evidence" value="ECO:0000318"/>
    <property type="project" value="GO_Central"/>
</dbReference>
<keyword evidence="5" id="KW-1015">Disulfide bond</keyword>
<dbReference type="GeneTree" id="ENSGT00940000167141"/>
<proteinExistence type="predicted"/>
<dbReference type="PROSITE" id="PS50240">
    <property type="entry name" value="TRYPSIN_DOM"/>
    <property type="match status" value="1"/>
</dbReference>
<evidence type="ECO:0000256" key="1">
    <source>
        <dbReference type="ARBA" id="ARBA00022670"/>
    </source>
</evidence>
<reference evidence="9" key="1">
    <citation type="journal article" date="2002" name="Science">
        <title>The draft genome of Ciona intestinalis: insights into chordate and vertebrate origins.</title>
        <authorList>
            <person name="Dehal P."/>
            <person name="Satou Y."/>
            <person name="Campbell R.K."/>
            <person name="Chapman J."/>
            <person name="Degnan B."/>
            <person name="De Tomaso A."/>
            <person name="Davidson B."/>
            <person name="Di Gregorio A."/>
            <person name="Gelpke M."/>
            <person name="Goodstein D.M."/>
            <person name="Harafuji N."/>
            <person name="Hastings K.E."/>
            <person name="Ho I."/>
            <person name="Hotta K."/>
            <person name="Huang W."/>
            <person name="Kawashima T."/>
            <person name="Lemaire P."/>
            <person name="Martinez D."/>
            <person name="Meinertzhagen I.A."/>
            <person name="Necula S."/>
            <person name="Nonaka M."/>
            <person name="Putnam N."/>
            <person name="Rash S."/>
            <person name="Saiga H."/>
            <person name="Satake M."/>
            <person name="Terry A."/>
            <person name="Yamada L."/>
            <person name="Wang H.G."/>
            <person name="Awazu S."/>
            <person name="Azumi K."/>
            <person name="Boore J."/>
            <person name="Branno M."/>
            <person name="Chin-Bow S."/>
            <person name="DeSantis R."/>
            <person name="Doyle S."/>
            <person name="Francino P."/>
            <person name="Keys D.N."/>
            <person name="Haga S."/>
            <person name="Hayashi H."/>
            <person name="Hino K."/>
            <person name="Imai K.S."/>
            <person name="Inaba K."/>
            <person name="Kano S."/>
            <person name="Kobayashi K."/>
            <person name="Kobayashi M."/>
            <person name="Lee B.I."/>
            <person name="Makabe K.W."/>
            <person name="Manohar C."/>
            <person name="Matassi G."/>
            <person name="Medina M."/>
            <person name="Mochizuki Y."/>
            <person name="Mount S."/>
            <person name="Morishita T."/>
            <person name="Miura S."/>
            <person name="Nakayama A."/>
            <person name="Nishizaka S."/>
            <person name="Nomoto H."/>
            <person name="Ohta F."/>
            <person name="Oishi K."/>
            <person name="Rigoutsos I."/>
            <person name="Sano M."/>
            <person name="Sasaki A."/>
            <person name="Sasakura Y."/>
            <person name="Shoguchi E."/>
            <person name="Shin-i T."/>
            <person name="Spagnuolo A."/>
            <person name="Stainier D."/>
            <person name="Suzuki M.M."/>
            <person name="Tassy O."/>
            <person name="Takatori N."/>
            <person name="Tokuoka M."/>
            <person name="Yagi K."/>
            <person name="Yoshizaki F."/>
            <person name="Wada S."/>
            <person name="Zhang C."/>
            <person name="Hyatt P.D."/>
            <person name="Larimer F."/>
            <person name="Detter C."/>
            <person name="Doggett N."/>
            <person name="Glavina T."/>
            <person name="Hawkins T."/>
            <person name="Richardson P."/>
            <person name="Lucas S."/>
            <person name="Kohara Y."/>
            <person name="Levine M."/>
            <person name="Satoh N."/>
            <person name="Rokhsar D.S."/>
        </authorList>
    </citation>
    <scope>NUCLEOTIDE SEQUENCE [LARGE SCALE GENOMIC DNA]</scope>
</reference>
<dbReference type="AlphaFoldDB" id="F6XAG7"/>
<name>F6XAG7_CIOIN</name>
<organism evidence="8 9">
    <name type="scientific">Ciona intestinalis</name>
    <name type="common">Transparent sea squirt</name>
    <name type="synonym">Ascidia intestinalis</name>
    <dbReference type="NCBI Taxonomy" id="7719"/>
    <lineage>
        <taxon>Eukaryota</taxon>
        <taxon>Metazoa</taxon>
        <taxon>Chordata</taxon>
        <taxon>Tunicata</taxon>
        <taxon>Ascidiacea</taxon>
        <taxon>Phlebobranchia</taxon>
        <taxon>Cionidae</taxon>
        <taxon>Ciona</taxon>
    </lineage>
</organism>
<evidence type="ECO:0000256" key="5">
    <source>
        <dbReference type="ARBA" id="ARBA00023157"/>
    </source>
</evidence>
<dbReference type="SUPFAM" id="SSF50494">
    <property type="entry name" value="Trypsin-like serine proteases"/>
    <property type="match status" value="1"/>
</dbReference>
<dbReference type="PANTHER" id="PTHR24264">
    <property type="entry name" value="TRYPSIN-RELATED"/>
    <property type="match status" value="1"/>
</dbReference>
<evidence type="ECO:0000256" key="6">
    <source>
        <dbReference type="RuleBase" id="RU363034"/>
    </source>
</evidence>
<evidence type="ECO:0000256" key="4">
    <source>
        <dbReference type="ARBA" id="ARBA00022825"/>
    </source>
</evidence>
<keyword evidence="9" id="KW-1185">Reference proteome</keyword>
<dbReference type="Pfam" id="PF00089">
    <property type="entry name" value="Trypsin"/>
    <property type="match status" value="1"/>
</dbReference>
<keyword evidence="4 6" id="KW-0720">Serine protease</keyword>
<dbReference type="PROSITE" id="PS00135">
    <property type="entry name" value="TRYPSIN_SER"/>
    <property type="match status" value="1"/>
</dbReference>
<dbReference type="InterPro" id="IPR033116">
    <property type="entry name" value="TRYPSIN_SER"/>
</dbReference>
<keyword evidence="1 6" id="KW-0645">Protease</keyword>
<dbReference type="PRINTS" id="PR00722">
    <property type="entry name" value="CHYMOTRYPSIN"/>
</dbReference>
<dbReference type="FunFam" id="2.40.10.10:FF:000120">
    <property type="entry name" value="Putative serine protease"/>
    <property type="match status" value="1"/>
</dbReference>
<dbReference type="Ensembl" id="ENSCINT00000026122.2">
    <property type="protein sequence ID" value="ENSCINP00000025876.2"/>
    <property type="gene ID" value="ENSCING00000003102.3"/>
</dbReference>
<dbReference type="PANTHER" id="PTHR24264:SF54">
    <property type="entry name" value="PEPTIDASE S1 DOMAIN-CONTAINING PROTEIN"/>
    <property type="match status" value="1"/>
</dbReference>
<evidence type="ECO:0000256" key="2">
    <source>
        <dbReference type="ARBA" id="ARBA00022729"/>
    </source>
</evidence>
<protein>
    <recommendedName>
        <fullName evidence="7">Peptidase S1 domain-containing protein</fullName>
    </recommendedName>
</protein>
<reference evidence="8" key="2">
    <citation type="journal article" date="2008" name="Genome Biol.">
        <title>Improved genome assembly and evidence-based global gene model set for the chordate Ciona intestinalis: new insight into intron and operon populations.</title>
        <authorList>
            <person name="Satou Y."/>
            <person name="Mineta K."/>
            <person name="Ogasawara M."/>
            <person name="Sasakura Y."/>
            <person name="Shoguchi E."/>
            <person name="Ueno K."/>
            <person name="Yamada L."/>
            <person name="Matsumoto J."/>
            <person name="Wasserscheid J."/>
            <person name="Dewar K."/>
            <person name="Wiley G.B."/>
            <person name="Macmil S.L."/>
            <person name="Roe B.A."/>
            <person name="Zeller R.W."/>
            <person name="Hastings K.E."/>
            <person name="Lemaire P."/>
            <person name="Lindquist E."/>
            <person name="Endo T."/>
            <person name="Hotta K."/>
            <person name="Inaba K."/>
        </authorList>
    </citation>
    <scope>NUCLEOTIDE SEQUENCE [LARGE SCALE GENOMIC DNA]</scope>
    <source>
        <strain evidence="8">wild type</strain>
    </source>
</reference>
<dbReference type="SMART" id="SM00020">
    <property type="entry name" value="Tryp_SPc"/>
    <property type="match status" value="1"/>
</dbReference>
<dbReference type="STRING" id="7719.ENSCINP00000025876"/>
<dbReference type="InterPro" id="IPR001314">
    <property type="entry name" value="Peptidase_S1A"/>
</dbReference>
<keyword evidence="3 6" id="KW-0378">Hydrolase</keyword>
<dbReference type="InterPro" id="IPR001254">
    <property type="entry name" value="Trypsin_dom"/>
</dbReference>
<dbReference type="Gene3D" id="2.40.10.10">
    <property type="entry name" value="Trypsin-like serine proteases"/>
    <property type="match status" value="1"/>
</dbReference>
<dbReference type="PROSITE" id="PS00134">
    <property type="entry name" value="TRYPSIN_HIS"/>
    <property type="match status" value="1"/>
</dbReference>
<reference evidence="8" key="3">
    <citation type="submission" date="2025-08" db="UniProtKB">
        <authorList>
            <consortium name="Ensembl"/>
        </authorList>
    </citation>
    <scope>IDENTIFICATION</scope>
</reference>